<dbReference type="EMBL" id="CAEFZW010000001">
    <property type="protein sequence ID" value="CAB4252409.1"/>
    <property type="molecule type" value="Genomic_DNA"/>
</dbReference>
<keyword evidence="13" id="KW-0378">Hydrolase</keyword>
<keyword evidence="6 10" id="KW-1133">Transmembrane helix</keyword>
<dbReference type="InterPro" id="IPR006581">
    <property type="entry name" value="VPS10"/>
</dbReference>
<keyword evidence="8" id="KW-0325">Glycoprotein</keyword>
<sequence length="1643" mass="186323">MRYLHTIGVLLLLWFYTVIAKDESFAPKVTLTRNKQLQPYGIFDDSTTLLRTENDRLQISHDNGENWSNVKEIKDKINYFTIDENFPKFRAFVYTMNKNYIYMTYDKGNSWTQLEYNVPNELHDKDRIPYCWVTTHATQQDEMFLTCSACREVTKEENNKDKTNYDEDKKNDDKKDDPLQEILDDLGDIFFHSRSYCEQVILKSSNRGKSFDFIESPFKVKDEDKLITFHTGSRCHYARISEKSTIQVDGTTLICNFEKVQKALSTDGGIKMISQLYTITGKKINSLDFFKDMTITSLQVLNSNLVVITQEDRFNSHSNKKIWVSNDMQTFKQAYVPTDLTFNEMSYSMYEDSLGRIIIPIIKSEVEENKQKEDSNENKYRQLRRNFKYNDVLVSDYTGLKFSDYDWIDRSVDGRTSVEPINYLKGTIINSFFGRGYYSNREKPDSELVGSSKISFDNGVTWNYLKVVDPENKDSYSCNINDPESCSILSLNHFNNYVVPSAGILMVSGVLSDGYSYNYNDEKTFVSRDGGKTWKKALDFPTISVVGDGGNIIVAVPFNAESDGDPKSEVYYSLDQGETWAEYQLDVALYPAMLINTTPDGSGSTFFLEAFKSSSKPFEDGDYDNKSFFYILDFSDAFNGKKCGKNDFEIFYLNSGDCVNGAKYSYRRRKYDSECLVKEVFTDLELDEEICPQCTDADYECSFEFTKDDKGHCVPDFNLLEFSGICTNEKRNEMNLKPRRKIIGNKCTKELKIDSVDVQCGILADPGRGNDKISVTENVIAGEPRFYEYFDTDEDESLIIGTTRYEFFISHDGGKTVKKIDTNDEKIIEIIYNPYSNSSAYLFSSSGSIFITHDRGYTFFSNKLPDAIQLGFPLNFHPEDPNTFIYYGGKGCENIYSSDCRIMSYITRDGGKTFEELLEGAVHCEFTGALFDHPANEDMMNCQIRDIRKNAKSLVSSTDYFKNEKTIFENIIGYMSSGGFTIVAVTHDKNELRAYVTLDGEEYAEAKLPQELSDIPQKTFTVLGTNTGSIFLHMGTTEGRTNPHGDLLKSNSNGTSFVTLQKNVNSNMNGQVDFEKIQGLEGIILINIVENPEDASNVDSKKKLKTKITFNDGADWSYITPPTRDSEGKKYNCKSGSLEKCSLNLHGYTERYDVRDTFSSGSAHGMLFARGNVGEFLLPMSESSTFLTTDGGMTWKEVKKGAYQWEFGDHGGILVLVPEGKETDTLTYSLDFGKTWNEYKFSSEKVVIKDIITVPQDSALRFLLVGQKSNVQGASIKTYAIDFSGSFQKQCDFEINGNKDDDFAFISIGSSNDKCLFGHEEEYLKKINTDCFVGNIPLTKFSKITKNCTCTRSDFECDYNFIKANDGTCKLVEGLMPAPASDICRKNVDLIEFSDLTGYRKIALSTCRGGLTLDVASDTYPCPGKESEFNKKYGISGRSFFLIFFIPFVLLSALLWFVYDRGIRRNGGFSRFGEIRLGDENQMIENNETDRMVNATVKFGLIIFSGIHAGFEMFKRSVRGLSDRFTGRMRSRRGPTYSSLMNDQFLDEADDLLAGHDEDANDLSSFIGNDTNFDIDDESNAASDVTSNGDVHVQPYNDNIETENTTQQPYTDDTISDEVPAPLTDSTTKVTDTTTDSMHNDEE</sequence>
<dbReference type="GO" id="GO:0005794">
    <property type="term" value="C:Golgi apparatus"/>
    <property type="evidence" value="ECO:0007669"/>
    <property type="project" value="UniProtKB-SubCell"/>
</dbReference>
<dbReference type="GO" id="GO:0006896">
    <property type="term" value="P:Golgi to vacuole transport"/>
    <property type="evidence" value="ECO:0007669"/>
    <property type="project" value="TreeGrafter"/>
</dbReference>
<evidence type="ECO:0000256" key="6">
    <source>
        <dbReference type="ARBA" id="ARBA00022989"/>
    </source>
</evidence>
<dbReference type="PANTHER" id="PTHR12106">
    <property type="entry name" value="SORTILIN RELATED"/>
    <property type="match status" value="1"/>
</dbReference>
<feature type="compositionally biased region" description="Polar residues" evidence="9">
    <location>
        <begin position="1596"/>
        <end position="1613"/>
    </location>
</feature>
<dbReference type="InterPro" id="IPR036278">
    <property type="entry name" value="Sialidase_sf"/>
</dbReference>
<dbReference type="SUPFAM" id="SSF110296">
    <property type="entry name" value="Oligoxyloglucan reducing end-specific cellobiohydrolase"/>
    <property type="match status" value="2"/>
</dbReference>
<evidence type="ECO:0000256" key="5">
    <source>
        <dbReference type="ARBA" id="ARBA00022737"/>
    </source>
</evidence>
<dbReference type="RefSeq" id="XP_041404447.1">
    <property type="nucleotide sequence ID" value="XM_041548513.1"/>
</dbReference>
<dbReference type="PANTHER" id="PTHR12106:SF27">
    <property type="entry name" value="SORTILIN-RELATED RECEPTOR"/>
    <property type="match status" value="1"/>
</dbReference>
<name>A0A8H2ZFJ1_9SACH</name>
<feature type="transmembrane region" description="Helical" evidence="10">
    <location>
        <begin position="1440"/>
        <end position="1459"/>
    </location>
</feature>
<feature type="compositionally biased region" description="Low complexity" evidence="9">
    <location>
        <begin position="1624"/>
        <end position="1636"/>
    </location>
</feature>
<dbReference type="InterPro" id="IPR031778">
    <property type="entry name" value="Sortilin_N"/>
</dbReference>
<evidence type="ECO:0000256" key="9">
    <source>
        <dbReference type="SAM" id="MobiDB-lite"/>
    </source>
</evidence>
<dbReference type="InterPro" id="IPR015943">
    <property type="entry name" value="WD40/YVTN_repeat-like_dom_sf"/>
</dbReference>
<keyword evidence="14" id="KW-1185">Reference proteome</keyword>
<evidence type="ECO:0000256" key="7">
    <source>
        <dbReference type="ARBA" id="ARBA00023136"/>
    </source>
</evidence>
<dbReference type="InterPro" id="IPR031777">
    <property type="entry name" value="Sortilin_C"/>
</dbReference>
<dbReference type="GO" id="GO:0016787">
    <property type="term" value="F:hydrolase activity"/>
    <property type="evidence" value="ECO:0007669"/>
    <property type="project" value="UniProtKB-KW"/>
</dbReference>
<dbReference type="SMART" id="SM00602">
    <property type="entry name" value="VPS10"/>
    <property type="match status" value="2"/>
</dbReference>
<keyword evidence="4 11" id="KW-0732">Signal</keyword>
<keyword evidence="3 10" id="KW-0812">Transmembrane</keyword>
<comment type="similarity">
    <text evidence="2">Belongs to the VPS10-related sortilin family.</text>
</comment>
<feature type="region of interest" description="Disordered" evidence="9">
    <location>
        <begin position="1575"/>
        <end position="1643"/>
    </location>
</feature>
<evidence type="ECO:0000313" key="14">
    <source>
        <dbReference type="Proteomes" id="UP000644660"/>
    </source>
</evidence>
<keyword evidence="5" id="KW-0677">Repeat</keyword>
<accession>A0A8H2ZFJ1</accession>
<feature type="domain" description="VPS10" evidence="12">
    <location>
        <begin position="46"/>
        <end position="765"/>
    </location>
</feature>
<dbReference type="Pfam" id="PF15901">
    <property type="entry name" value="Sortilin_C"/>
    <property type="match status" value="2"/>
</dbReference>
<evidence type="ECO:0000313" key="13">
    <source>
        <dbReference type="EMBL" id="CAB4252409.1"/>
    </source>
</evidence>
<feature type="domain" description="VPS10" evidence="12">
    <location>
        <begin position="796"/>
        <end position="1427"/>
    </location>
</feature>
<dbReference type="GO" id="GO:0016020">
    <property type="term" value="C:membrane"/>
    <property type="evidence" value="ECO:0007669"/>
    <property type="project" value="InterPro"/>
</dbReference>
<proteinExistence type="inferred from homology"/>
<evidence type="ECO:0000256" key="4">
    <source>
        <dbReference type="ARBA" id="ARBA00022729"/>
    </source>
</evidence>
<keyword evidence="7 10" id="KW-0472">Membrane</keyword>
<dbReference type="GO" id="GO:0005829">
    <property type="term" value="C:cytosol"/>
    <property type="evidence" value="ECO:0007669"/>
    <property type="project" value="GOC"/>
</dbReference>
<dbReference type="Gene3D" id="2.130.10.10">
    <property type="entry name" value="YVTN repeat-like/Quinoprotein amine dehydrogenase"/>
    <property type="match status" value="1"/>
</dbReference>
<feature type="region of interest" description="Disordered" evidence="9">
    <location>
        <begin position="158"/>
        <end position="177"/>
    </location>
</feature>
<feature type="compositionally biased region" description="Polar residues" evidence="9">
    <location>
        <begin position="1580"/>
        <end position="1589"/>
    </location>
</feature>
<evidence type="ECO:0000256" key="2">
    <source>
        <dbReference type="ARBA" id="ARBA00008251"/>
    </source>
</evidence>
<dbReference type="Pfam" id="PF15902">
    <property type="entry name" value="Sortilin-Vps10"/>
    <property type="match status" value="2"/>
</dbReference>
<dbReference type="SUPFAM" id="SSF50939">
    <property type="entry name" value="Sialidases"/>
    <property type="match status" value="1"/>
</dbReference>
<dbReference type="FunFam" id="3.30.60.270:FF:000005">
    <property type="entry name" value="Sortilin"/>
    <property type="match status" value="1"/>
</dbReference>
<dbReference type="Gene3D" id="2.120.10.10">
    <property type="match status" value="1"/>
</dbReference>
<evidence type="ECO:0000256" key="11">
    <source>
        <dbReference type="SAM" id="SignalP"/>
    </source>
</evidence>
<keyword evidence="13" id="KW-0675">Receptor</keyword>
<evidence type="ECO:0000256" key="10">
    <source>
        <dbReference type="SAM" id="Phobius"/>
    </source>
</evidence>
<evidence type="ECO:0000259" key="12">
    <source>
        <dbReference type="SMART" id="SM00602"/>
    </source>
</evidence>
<dbReference type="OrthoDB" id="443634at2759"/>
<dbReference type="GO" id="GO:0006895">
    <property type="term" value="P:Golgi to endosome transport"/>
    <property type="evidence" value="ECO:0007669"/>
    <property type="project" value="TreeGrafter"/>
</dbReference>
<feature type="chain" id="PRO_5034109001" evidence="11">
    <location>
        <begin position="21"/>
        <end position="1643"/>
    </location>
</feature>
<dbReference type="CDD" id="cd15482">
    <property type="entry name" value="Sialidase_non-viral"/>
    <property type="match status" value="1"/>
</dbReference>
<gene>
    <name evidence="13" type="ORF">KABA2_01S12958</name>
</gene>
<reference evidence="13 14" key="1">
    <citation type="submission" date="2020-05" db="EMBL/GenBank/DDBJ databases">
        <authorList>
            <person name="Casaregola S."/>
            <person name="Devillers H."/>
            <person name="Grondin C."/>
        </authorList>
    </citation>
    <scope>NUCLEOTIDE SEQUENCE [LARGE SCALE GENOMIC DNA]</scope>
    <source>
        <strain evidence="13 14">CLIB 1767</strain>
    </source>
</reference>
<evidence type="ECO:0000256" key="8">
    <source>
        <dbReference type="ARBA" id="ARBA00023180"/>
    </source>
</evidence>
<dbReference type="GO" id="GO:0006623">
    <property type="term" value="P:protein targeting to vacuole"/>
    <property type="evidence" value="ECO:0007669"/>
    <property type="project" value="TreeGrafter"/>
</dbReference>
<organism evidence="13 14">
    <name type="scientific">Maudiozyma barnettii</name>
    <dbReference type="NCBI Taxonomy" id="61262"/>
    <lineage>
        <taxon>Eukaryota</taxon>
        <taxon>Fungi</taxon>
        <taxon>Dikarya</taxon>
        <taxon>Ascomycota</taxon>
        <taxon>Saccharomycotina</taxon>
        <taxon>Saccharomycetes</taxon>
        <taxon>Saccharomycetales</taxon>
        <taxon>Saccharomycetaceae</taxon>
        <taxon>Maudiozyma</taxon>
    </lineage>
</organism>
<dbReference type="GeneID" id="64855534"/>
<comment type="caution">
    <text evidence="13">The sequence shown here is derived from an EMBL/GenBank/DDBJ whole genome shotgun (WGS) entry which is preliminary data.</text>
</comment>
<protein>
    <submittedName>
        <fullName evidence="13">Similar to Saccharomyces cerevisiae YBL017C PEP1 Type I transmembrane sorting receptor for multiple vacuolar hydrolases</fullName>
    </submittedName>
</protein>
<comment type="subcellular location">
    <subcellularLocation>
        <location evidence="1">Golgi apparatus</location>
        <location evidence="1">trans-Golgi network membrane</location>
        <topology evidence="1">Single-pass type I membrane protein</topology>
    </subcellularLocation>
</comment>
<evidence type="ECO:0000256" key="1">
    <source>
        <dbReference type="ARBA" id="ARBA00004393"/>
    </source>
</evidence>
<dbReference type="Gene3D" id="3.30.60.270">
    <property type="match status" value="2"/>
</dbReference>
<dbReference type="Proteomes" id="UP000644660">
    <property type="component" value="Unassembled WGS sequence"/>
</dbReference>
<dbReference type="InterPro" id="IPR050310">
    <property type="entry name" value="VPS10-sortilin"/>
</dbReference>
<feature type="signal peptide" evidence="11">
    <location>
        <begin position="1"/>
        <end position="20"/>
    </location>
</feature>
<evidence type="ECO:0000256" key="3">
    <source>
        <dbReference type="ARBA" id="ARBA00022692"/>
    </source>
</evidence>